<evidence type="ECO:0000313" key="2">
    <source>
        <dbReference type="Proteomes" id="UP000886501"/>
    </source>
</evidence>
<accession>A0ACB6ZQI8</accession>
<reference evidence="1" key="2">
    <citation type="journal article" date="2020" name="Nat. Commun.">
        <title>Large-scale genome sequencing of mycorrhizal fungi provides insights into the early evolution of symbiotic traits.</title>
        <authorList>
            <person name="Miyauchi S."/>
            <person name="Kiss E."/>
            <person name="Kuo A."/>
            <person name="Drula E."/>
            <person name="Kohler A."/>
            <person name="Sanchez-Garcia M."/>
            <person name="Morin E."/>
            <person name="Andreopoulos B."/>
            <person name="Barry K.W."/>
            <person name="Bonito G."/>
            <person name="Buee M."/>
            <person name="Carver A."/>
            <person name="Chen C."/>
            <person name="Cichocki N."/>
            <person name="Clum A."/>
            <person name="Culley D."/>
            <person name="Crous P.W."/>
            <person name="Fauchery L."/>
            <person name="Girlanda M."/>
            <person name="Hayes R.D."/>
            <person name="Keri Z."/>
            <person name="LaButti K."/>
            <person name="Lipzen A."/>
            <person name="Lombard V."/>
            <person name="Magnuson J."/>
            <person name="Maillard F."/>
            <person name="Murat C."/>
            <person name="Nolan M."/>
            <person name="Ohm R.A."/>
            <person name="Pangilinan J."/>
            <person name="Pereira M.F."/>
            <person name="Perotto S."/>
            <person name="Peter M."/>
            <person name="Pfister S."/>
            <person name="Riley R."/>
            <person name="Sitrit Y."/>
            <person name="Stielow J.B."/>
            <person name="Szollosi G."/>
            <person name="Zifcakova L."/>
            <person name="Stursova M."/>
            <person name="Spatafora J.W."/>
            <person name="Tedersoo L."/>
            <person name="Vaario L.M."/>
            <person name="Yamada A."/>
            <person name="Yan M."/>
            <person name="Wang P."/>
            <person name="Xu J."/>
            <person name="Bruns T."/>
            <person name="Baldrian P."/>
            <person name="Vilgalys R."/>
            <person name="Dunand C."/>
            <person name="Henrissat B."/>
            <person name="Grigoriev I.V."/>
            <person name="Hibbett D."/>
            <person name="Nagy L.G."/>
            <person name="Martin F.M."/>
        </authorList>
    </citation>
    <scope>NUCLEOTIDE SEQUENCE</scope>
    <source>
        <strain evidence="1">P2</strain>
    </source>
</reference>
<name>A0ACB6ZQI8_THEGA</name>
<comment type="caution">
    <text evidence="1">The sequence shown here is derived from an EMBL/GenBank/DDBJ whole genome shotgun (WGS) entry which is preliminary data.</text>
</comment>
<gene>
    <name evidence="1" type="ORF">BDM02DRAFT_523580</name>
</gene>
<protein>
    <submittedName>
        <fullName evidence="1">Uncharacterized protein</fullName>
    </submittedName>
</protein>
<organism evidence="1 2">
    <name type="scientific">Thelephora ganbajun</name>
    <name type="common">Ganba fungus</name>
    <dbReference type="NCBI Taxonomy" id="370292"/>
    <lineage>
        <taxon>Eukaryota</taxon>
        <taxon>Fungi</taxon>
        <taxon>Dikarya</taxon>
        <taxon>Basidiomycota</taxon>
        <taxon>Agaricomycotina</taxon>
        <taxon>Agaricomycetes</taxon>
        <taxon>Thelephorales</taxon>
        <taxon>Thelephoraceae</taxon>
        <taxon>Thelephora</taxon>
    </lineage>
</organism>
<evidence type="ECO:0000313" key="1">
    <source>
        <dbReference type="EMBL" id="KAF9651703.1"/>
    </source>
</evidence>
<keyword evidence="2" id="KW-1185">Reference proteome</keyword>
<dbReference type="Proteomes" id="UP000886501">
    <property type="component" value="Unassembled WGS sequence"/>
</dbReference>
<proteinExistence type="predicted"/>
<dbReference type="EMBL" id="MU117973">
    <property type="protein sequence ID" value="KAF9651703.1"/>
    <property type="molecule type" value="Genomic_DNA"/>
</dbReference>
<reference evidence="1" key="1">
    <citation type="submission" date="2019-10" db="EMBL/GenBank/DDBJ databases">
        <authorList>
            <consortium name="DOE Joint Genome Institute"/>
            <person name="Kuo A."/>
            <person name="Miyauchi S."/>
            <person name="Kiss E."/>
            <person name="Drula E."/>
            <person name="Kohler A."/>
            <person name="Sanchez-Garcia M."/>
            <person name="Andreopoulos B."/>
            <person name="Barry K.W."/>
            <person name="Bonito G."/>
            <person name="Buee M."/>
            <person name="Carver A."/>
            <person name="Chen C."/>
            <person name="Cichocki N."/>
            <person name="Clum A."/>
            <person name="Culley D."/>
            <person name="Crous P.W."/>
            <person name="Fauchery L."/>
            <person name="Girlanda M."/>
            <person name="Hayes R."/>
            <person name="Keri Z."/>
            <person name="Labutti K."/>
            <person name="Lipzen A."/>
            <person name="Lombard V."/>
            <person name="Magnuson J."/>
            <person name="Maillard F."/>
            <person name="Morin E."/>
            <person name="Murat C."/>
            <person name="Nolan M."/>
            <person name="Ohm R."/>
            <person name="Pangilinan J."/>
            <person name="Pereira M."/>
            <person name="Perotto S."/>
            <person name="Peter M."/>
            <person name="Riley R."/>
            <person name="Sitrit Y."/>
            <person name="Stielow B."/>
            <person name="Szollosi G."/>
            <person name="Zifcakova L."/>
            <person name="Stursova M."/>
            <person name="Spatafora J.W."/>
            <person name="Tedersoo L."/>
            <person name="Vaario L.-M."/>
            <person name="Yamada A."/>
            <person name="Yan M."/>
            <person name="Wang P."/>
            <person name="Xu J."/>
            <person name="Bruns T."/>
            <person name="Baldrian P."/>
            <person name="Vilgalys R."/>
            <person name="Henrissat B."/>
            <person name="Grigoriev I.V."/>
            <person name="Hibbett D."/>
            <person name="Nagy L.G."/>
            <person name="Martin F.M."/>
        </authorList>
    </citation>
    <scope>NUCLEOTIDE SEQUENCE</scope>
    <source>
        <strain evidence="1">P2</strain>
    </source>
</reference>
<sequence>MVRLKLKEHLRIRSDAERLELVLPLTLNLFACFLVFRISASGDRLRLTPHPWSGRHPQTS</sequence>